<protein>
    <submittedName>
        <fullName evidence="2">Uncharacterized protein</fullName>
    </submittedName>
</protein>
<organism evidence="2 3">
    <name type="scientific">Ideonella livida</name>
    <dbReference type="NCBI Taxonomy" id="2707176"/>
    <lineage>
        <taxon>Bacteria</taxon>
        <taxon>Pseudomonadati</taxon>
        <taxon>Pseudomonadota</taxon>
        <taxon>Betaproteobacteria</taxon>
        <taxon>Burkholderiales</taxon>
        <taxon>Sphaerotilaceae</taxon>
        <taxon>Ideonella</taxon>
    </lineage>
</organism>
<reference evidence="2 3" key="1">
    <citation type="submission" date="2020-02" db="EMBL/GenBank/DDBJ databases">
        <title>Ideonella bacterium strain TBM-1.</title>
        <authorList>
            <person name="Chen W.-M."/>
        </authorList>
    </citation>
    <scope>NUCLEOTIDE SEQUENCE [LARGE SCALE GENOMIC DNA]</scope>
    <source>
        <strain evidence="2 3">TBM-1</strain>
    </source>
</reference>
<keyword evidence="3" id="KW-1185">Reference proteome</keyword>
<proteinExistence type="predicted"/>
<gene>
    <name evidence="2" type="ORF">G3A44_19885</name>
</gene>
<sequence length="181" mass="19075">MSATRGALPAPSTAPCRPSPAWGRPAAALALGLAVGLQAPAARAEARLAAPGQGASARLDFRIIIPPVIRLLENRHAAELQADGQGRLRGEQTLVVLSNLKRGFCVTLRRHLPEGIVPPAWHLEDEGLGGLSAEPTAEGWRLCAARPGRYTLQLRHAFEPPPGQPAPAAQAWPVWADVAAL</sequence>
<dbReference type="EMBL" id="JAAGOH010000036">
    <property type="protein sequence ID" value="NDY93456.1"/>
    <property type="molecule type" value="Genomic_DNA"/>
</dbReference>
<comment type="caution">
    <text evidence="2">The sequence shown here is derived from an EMBL/GenBank/DDBJ whole genome shotgun (WGS) entry which is preliminary data.</text>
</comment>
<evidence type="ECO:0000313" key="2">
    <source>
        <dbReference type="EMBL" id="NDY93456.1"/>
    </source>
</evidence>
<accession>A0A7C9PJD5</accession>
<dbReference type="Proteomes" id="UP000484255">
    <property type="component" value="Unassembled WGS sequence"/>
</dbReference>
<dbReference type="RefSeq" id="WP_163459493.1">
    <property type="nucleotide sequence ID" value="NZ_JAAGOH010000036.1"/>
</dbReference>
<name>A0A7C9PJD5_9BURK</name>
<evidence type="ECO:0000313" key="3">
    <source>
        <dbReference type="Proteomes" id="UP000484255"/>
    </source>
</evidence>
<dbReference type="AlphaFoldDB" id="A0A7C9PJD5"/>
<evidence type="ECO:0000256" key="1">
    <source>
        <dbReference type="SAM" id="MobiDB-lite"/>
    </source>
</evidence>
<feature type="region of interest" description="Disordered" evidence="1">
    <location>
        <begin position="1"/>
        <end position="20"/>
    </location>
</feature>